<evidence type="ECO:0000313" key="1">
    <source>
        <dbReference type="Proteomes" id="UP000887580"/>
    </source>
</evidence>
<evidence type="ECO:0000313" key="2">
    <source>
        <dbReference type="WBParaSite" id="PS1159_v2.g20449.t1"/>
    </source>
</evidence>
<accession>A0AC35FSM0</accession>
<reference evidence="2" key="1">
    <citation type="submission" date="2022-11" db="UniProtKB">
        <authorList>
            <consortium name="WormBaseParasite"/>
        </authorList>
    </citation>
    <scope>IDENTIFICATION</scope>
</reference>
<dbReference type="WBParaSite" id="PS1159_v2.g20449.t1">
    <property type="protein sequence ID" value="PS1159_v2.g20449.t1"/>
    <property type="gene ID" value="PS1159_v2.g20449"/>
</dbReference>
<organism evidence="1 2">
    <name type="scientific">Panagrolaimus sp. PS1159</name>
    <dbReference type="NCBI Taxonomy" id="55785"/>
    <lineage>
        <taxon>Eukaryota</taxon>
        <taxon>Metazoa</taxon>
        <taxon>Ecdysozoa</taxon>
        <taxon>Nematoda</taxon>
        <taxon>Chromadorea</taxon>
        <taxon>Rhabditida</taxon>
        <taxon>Tylenchina</taxon>
        <taxon>Panagrolaimomorpha</taxon>
        <taxon>Panagrolaimoidea</taxon>
        <taxon>Panagrolaimidae</taxon>
        <taxon>Panagrolaimus</taxon>
    </lineage>
</organism>
<proteinExistence type="predicted"/>
<dbReference type="Proteomes" id="UP000887580">
    <property type="component" value="Unplaced"/>
</dbReference>
<protein>
    <submittedName>
        <fullName evidence="2">BACK domain-containing protein</fullName>
    </submittedName>
</protein>
<name>A0AC35FSM0_9BILA</name>
<sequence length="337" mass="38824">MAAERTITFKTNQEEFKIPLRFFLYQSSAAQPSKTPTLSGGIINLTEYDVKVVKVFIARILEPLKSYKYDYSIIRELYELAQIFQLQRLAQEIENQILSSIENPSIDEFGQYITLLNDKEIYSTKFGGDLLKNVLSKFDALSSTDFLSNLDGTILTTILDSCELLVASEVKVFEVGLKFLKKSNDRLLHAFSILGCIRMARISDSQRKEMLKELEELPQAPQILAICGFVFNEENFYRCCVLKSHEKFPRCGNIPKDLHGTVNTIYSNKIKLYNDLNRPEHQRDSYLTATGSQVTTVRKPMARSSRVERRLLREIKAKAAWEKSYLRYFPNSSFDQE</sequence>